<dbReference type="GeneID" id="57396240"/>
<dbReference type="Proteomes" id="UP000461288">
    <property type="component" value="Unassembled WGS sequence"/>
</dbReference>
<evidence type="ECO:0000313" key="4">
    <source>
        <dbReference type="Proteomes" id="UP000515591"/>
    </source>
</evidence>
<evidence type="ECO:0000313" key="1">
    <source>
        <dbReference type="EMBL" id="BBT14931.1"/>
    </source>
</evidence>
<dbReference type="AlphaFoldDB" id="A0A1I0UPW0"/>
<dbReference type="RefSeq" id="WP_044410511.1">
    <property type="nucleotide sequence ID" value="NZ_AP022213.1"/>
</dbReference>
<dbReference type="EMBL" id="AP022213">
    <property type="protein sequence ID" value="BBT14931.1"/>
    <property type="molecule type" value="Genomic_DNA"/>
</dbReference>
<dbReference type="Proteomes" id="UP000515591">
    <property type="component" value="Chromosome"/>
</dbReference>
<protein>
    <submittedName>
        <fullName evidence="2">DUF465 domain-containing protein</fullName>
    </submittedName>
</protein>
<evidence type="ECO:0000313" key="3">
    <source>
        <dbReference type="Proteomes" id="UP000461288"/>
    </source>
</evidence>
<dbReference type="STRING" id="319939.SAMN05216263_12024"/>
<gene>
    <name evidence="2" type="ORF">GO594_18710</name>
    <name evidence="1" type="ORF">WP8S17C03_09800</name>
</gene>
<dbReference type="InterPro" id="IPR038444">
    <property type="entry name" value="DUF465_sf"/>
</dbReference>
<sequence length="82" mass="9617">MPLEHHALEREFPDDHATMHELLQHNVHFARLAAEYHHLDTRIYEVEDGRHALDDLQLHSLKMKRVALKDEIAQLLRAHQGG</sequence>
<reference evidence="1 4" key="1">
    <citation type="submission" date="2019-12" db="EMBL/GenBank/DDBJ databases">
        <title>complete genome sequences of Pseudomonas otitidis str. WP8-S17-CRE-03 isolated from wastewater treatment plant effluent.</title>
        <authorList>
            <person name="Sekizuka T."/>
            <person name="Itokawa K."/>
            <person name="Yatsu K."/>
            <person name="Inamine Y."/>
            <person name="Kuroda M."/>
        </authorList>
    </citation>
    <scope>NUCLEOTIDE SEQUENCE [LARGE SCALE GENOMIC DNA]</scope>
    <source>
        <strain evidence="1 4">WP8-S17-CRE-03</strain>
    </source>
</reference>
<accession>A0A1I0UPW0</accession>
<proteinExistence type="predicted"/>
<reference evidence="2 3" key="2">
    <citation type="submission" date="2019-12" db="EMBL/GenBank/DDBJ databases">
        <title>Draft genome sequence of Pseudomonas otitidis recovered from a chicken carcass.</title>
        <authorList>
            <person name="Vieira T.R."/>
            <person name="Oliviera E.F.C."/>
            <person name="Silva N.M.V."/>
            <person name="Sambrano G.E."/>
            <person name="Cibulski S.P."/>
            <person name="Cardoso M.R.I."/>
        </authorList>
    </citation>
    <scope>NUCLEOTIDE SEQUENCE [LARGE SCALE GENOMIC DNA]</scope>
    <source>
        <strain evidence="2 3">25_K</strain>
    </source>
</reference>
<organism evidence="2 3">
    <name type="scientific">Metapseudomonas otitidis</name>
    <dbReference type="NCBI Taxonomy" id="319939"/>
    <lineage>
        <taxon>Bacteria</taxon>
        <taxon>Pseudomonadati</taxon>
        <taxon>Pseudomonadota</taxon>
        <taxon>Gammaproteobacteria</taxon>
        <taxon>Pseudomonadales</taxon>
        <taxon>Pseudomonadaceae</taxon>
        <taxon>Metapseudomonas</taxon>
    </lineage>
</organism>
<evidence type="ECO:0000313" key="2">
    <source>
        <dbReference type="EMBL" id="MWK58017.1"/>
    </source>
</evidence>
<dbReference type="Gene3D" id="6.10.280.50">
    <property type="match status" value="1"/>
</dbReference>
<dbReference type="Pfam" id="PF04325">
    <property type="entry name" value="DUF465"/>
    <property type="match status" value="1"/>
</dbReference>
<name>A0A1I0UPW0_9GAMM</name>
<dbReference type="EMBL" id="WTFN01000049">
    <property type="protein sequence ID" value="MWK58017.1"/>
    <property type="molecule type" value="Genomic_DNA"/>
</dbReference>
<dbReference type="InterPro" id="IPR007420">
    <property type="entry name" value="DUF465"/>
</dbReference>